<proteinExistence type="predicted"/>
<name>A0A7M2SAT0_9ACTN</name>
<evidence type="ECO:0000313" key="2">
    <source>
        <dbReference type="EMBL" id="QOV33372.1"/>
    </source>
</evidence>
<accession>A0A7M2SAT0</accession>
<feature type="region of interest" description="Disordered" evidence="1">
    <location>
        <begin position="34"/>
        <end position="72"/>
    </location>
</feature>
<evidence type="ECO:0000256" key="1">
    <source>
        <dbReference type="SAM" id="MobiDB-lite"/>
    </source>
</evidence>
<dbReference type="Proteomes" id="UP000594205">
    <property type="component" value="Chromosome"/>
</dbReference>
<gene>
    <name evidence="2" type="ORF">IM697_24445</name>
</gene>
<dbReference type="KEGG" id="sfeu:IM697_24445"/>
<evidence type="ECO:0000313" key="3">
    <source>
        <dbReference type="Proteomes" id="UP000594205"/>
    </source>
</evidence>
<sequence length="72" mass="7848">MAVTAAGTKRSSLAGLIATEPGRRPRLIYRTLVDRGPRRQRKGFTATDYARLPDAAQPTSDSATRSRWSGTT</sequence>
<dbReference type="EMBL" id="CP063373">
    <property type="protein sequence ID" value="QOV33372.1"/>
    <property type="molecule type" value="Genomic_DNA"/>
</dbReference>
<dbReference type="AlphaFoldDB" id="A0A7M2SAT0"/>
<organism evidence="2 3">
    <name type="scientific">Streptomyces ferrugineus</name>
    <dbReference type="NCBI Taxonomy" id="1413221"/>
    <lineage>
        <taxon>Bacteria</taxon>
        <taxon>Bacillati</taxon>
        <taxon>Actinomycetota</taxon>
        <taxon>Actinomycetes</taxon>
        <taxon>Kitasatosporales</taxon>
        <taxon>Streptomycetaceae</taxon>
        <taxon>Streptomyces</taxon>
    </lineage>
</organism>
<feature type="compositionally biased region" description="Polar residues" evidence="1">
    <location>
        <begin position="57"/>
        <end position="72"/>
    </location>
</feature>
<keyword evidence="3" id="KW-1185">Reference proteome</keyword>
<protein>
    <submittedName>
        <fullName evidence="2">Transposase</fullName>
    </submittedName>
</protein>
<dbReference type="RefSeq" id="WP_194038250.1">
    <property type="nucleotide sequence ID" value="NZ_CP063373.1"/>
</dbReference>
<reference evidence="2 3" key="1">
    <citation type="submission" date="2020-10" db="EMBL/GenBank/DDBJ databases">
        <title>Streptomyces ferrugineus complate genome analysis.</title>
        <authorList>
            <person name="Anwar N."/>
        </authorList>
    </citation>
    <scope>NUCLEOTIDE SEQUENCE [LARGE SCALE GENOMIC DNA]</scope>
    <source>
        <strain evidence="2 3">CCTCC AA2014009</strain>
    </source>
</reference>